<keyword evidence="2" id="KW-1185">Reference proteome</keyword>
<proteinExistence type="predicted"/>
<protein>
    <submittedName>
        <fullName evidence="1">Uncharacterized protein</fullName>
    </submittedName>
</protein>
<dbReference type="AlphaFoldDB" id="A0A372LFG8"/>
<comment type="caution">
    <text evidence="1">The sequence shown here is derived from an EMBL/GenBank/DDBJ whole genome shotgun (WGS) entry which is preliminary data.</text>
</comment>
<dbReference type="RefSeq" id="WP_117321204.1">
    <property type="nucleotide sequence ID" value="NZ_QVTD01000003.1"/>
</dbReference>
<sequence>MEPVRQTQVSIPSPSRWGIHAAVGGRPVVYGTLNINSVSGNRVTGTINFRGRPIPINGHWNPGTRQIQFESPYAVYSGNLTIFDDPSIRVRHFLFRGRLRMKPPSLQAGQFGTWVATTESALTGPPVGSQGLPPAGAFLTSEILYGTPE</sequence>
<evidence type="ECO:0000313" key="2">
    <source>
        <dbReference type="Proteomes" id="UP000262939"/>
    </source>
</evidence>
<organism evidence="1 2">
    <name type="scientific">Peribacillus glennii</name>
    <dbReference type="NCBI Taxonomy" id="2303991"/>
    <lineage>
        <taxon>Bacteria</taxon>
        <taxon>Bacillati</taxon>
        <taxon>Bacillota</taxon>
        <taxon>Bacilli</taxon>
        <taxon>Bacillales</taxon>
        <taxon>Bacillaceae</taxon>
        <taxon>Peribacillus</taxon>
    </lineage>
</organism>
<gene>
    <name evidence="1" type="ORF">D0466_03700</name>
</gene>
<dbReference type="OrthoDB" id="2934265at2"/>
<dbReference type="EMBL" id="QVTD01000003">
    <property type="protein sequence ID" value="RFU65028.1"/>
    <property type="molecule type" value="Genomic_DNA"/>
</dbReference>
<reference evidence="1 2" key="1">
    <citation type="submission" date="2018-08" db="EMBL/GenBank/DDBJ databases">
        <title>Bacillus chawlae sp. nov., Bacillus glennii sp. nov., and Bacillus saganii sp. nov. Isolated from the Vehicle Assembly Building at Kennedy Space Center where the Viking Spacecraft were Assembled.</title>
        <authorList>
            <person name="Seuylemezian A."/>
            <person name="Vaishampayan P."/>
        </authorList>
    </citation>
    <scope>NUCLEOTIDE SEQUENCE [LARGE SCALE GENOMIC DNA]</scope>
    <source>
        <strain evidence="1 2">V44-8</strain>
    </source>
</reference>
<name>A0A372LFG8_9BACI</name>
<dbReference type="Proteomes" id="UP000262939">
    <property type="component" value="Unassembled WGS sequence"/>
</dbReference>
<evidence type="ECO:0000313" key="1">
    <source>
        <dbReference type="EMBL" id="RFU65028.1"/>
    </source>
</evidence>
<accession>A0A372LFG8</accession>